<dbReference type="Proteomes" id="UP001454086">
    <property type="component" value="Unassembled WGS sequence"/>
</dbReference>
<protein>
    <submittedName>
        <fullName evidence="1">Uncharacterized protein</fullName>
    </submittedName>
</protein>
<proteinExistence type="predicted"/>
<evidence type="ECO:0000313" key="1">
    <source>
        <dbReference type="EMBL" id="MEQ2424491.1"/>
    </source>
</evidence>
<reference evidence="1 2" key="1">
    <citation type="submission" date="2024-03" db="EMBL/GenBank/DDBJ databases">
        <title>Human intestinal bacterial collection.</title>
        <authorList>
            <person name="Pauvert C."/>
            <person name="Hitch T.C.A."/>
            <person name="Clavel T."/>
        </authorList>
    </citation>
    <scope>NUCLEOTIDE SEQUENCE [LARGE SCALE GENOMIC DNA]</scope>
    <source>
        <strain evidence="1 2">CLA-SR-H021</strain>
    </source>
</reference>
<keyword evidence="2" id="KW-1185">Reference proteome</keyword>
<evidence type="ECO:0000313" key="2">
    <source>
        <dbReference type="Proteomes" id="UP001454086"/>
    </source>
</evidence>
<sequence>MSLKTDYKNDKFSGMRKYKIETDSETGLSTLDDKTEYVEVGDIFSADDINNTNKAINKIEGTVNDMIGAIRLDFPKTGWSTQAPYKQTVNNAGINDTDVPVPMFEYPVINSEQQQKDVDRSVGYITDITTNNGSVTITCNYRKPTADFILVLKGI</sequence>
<name>A0ABV1D295_9FIRM</name>
<dbReference type="RefSeq" id="WP_165643110.1">
    <property type="nucleotide sequence ID" value="NZ_JBBMFM010000014.1"/>
</dbReference>
<comment type="caution">
    <text evidence="1">The sequence shown here is derived from an EMBL/GenBank/DDBJ whole genome shotgun (WGS) entry which is preliminary data.</text>
</comment>
<organism evidence="1 2">
    <name type="scientific">Enterocloster hominis</name>
    <name type="common">ex Hitch et al. 2024</name>
    <dbReference type="NCBI Taxonomy" id="1917870"/>
    <lineage>
        <taxon>Bacteria</taxon>
        <taxon>Bacillati</taxon>
        <taxon>Bacillota</taxon>
        <taxon>Clostridia</taxon>
        <taxon>Lachnospirales</taxon>
        <taxon>Lachnospiraceae</taxon>
        <taxon>Enterocloster</taxon>
    </lineage>
</organism>
<gene>
    <name evidence="1" type="ORF">WMQ36_05845</name>
</gene>
<dbReference type="EMBL" id="JBBMFM010000014">
    <property type="protein sequence ID" value="MEQ2424491.1"/>
    <property type="molecule type" value="Genomic_DNA"/>
</dbReference>
<accession>A0ABV1D295</accession>